<feature type="zinc finger region" description="C3H1-type" evidence="1">
    <location>
        <begin position="204"/>
        <end position="231"/>
    </location>
</feature>
<dbReference type="PROSITE" id="PS50103">
    <property type="entry name" value="ZF_C3H1"/>
    <property type="match status" value="1"/>
</dbReference>
<organism evidence="4 5">
    <name type="scientific">Dacryopinax primogenitus (strain DJM 731)</name>
    <name type="common">Brown rot fungus</name>
    <dbReference type="NCBI Taxonomy" id="1858805"/>
    <lineage>
        <taxon>Eukaryota</taxon>
        <taxon>Fungi</taxon>
        <taxon>Dikarya</taxon>
        <taxon>Basidiomycota</taxon>
        <taxon>Agaricomycotina</taxon>
        <taxon>Dacrymycetes</taxon>
        <taxon>Dacrymycetales</taxon>
        <taxon>Dacrymycetaceae</taxon>
        <taxon>Dacryopinax</taxon>
    </lineage>
</organism>
<evidence type="ECO:0000313" key="4">
    <source>
        <dbReference type="EMBL" id="EJT98802.1"/>
    </source>
</evidence>
<evidence type="ECO:0000256" key="2">
    <source>
        <dbReference type="SAM" id="MobiDB-lite"/>
    </source>
</evidence>
<dbReference type="HOGENOM" id="CLU_976663_0_0_1"/>
<evidence type="ECO:0000259" key="3">
    <source>
        <dbReference type="PROSITE" id="PS50103"/>
    </source>
</evidence>
<dbReference type="InterPro" id="IPR000571">
    <property type="entry name" value="Znf_CCCH"/>
</dbReference>
<dbReference type="EMBL" id="JH795872">
    <property type="protein sequence ID" value="EJT98802.1"/>
    <property type="molecule type" value="Genomic_DNA"/>
</dbReference>
<feature type="compositionally biased region" description="Basic and acidic residues" evidence="2">
    <location>
        <begin position="1"/>
        <end position="13"/>
    </location>
</feature>
<feature type="region of interest" description="Disordered" evidence="2">
    <location>
        <begin position="1"/>
        <end position="59"/>
    </location>
</feature>
<evidence type="ECO:0000256" key="1">
    <source>
        <dbReference type="PROSITE-ProRule" id="PRU00723"/>
    </source>
</evidence>
<accession>M5G4X4</accession>
<dbReference type="Proteomes" id="UP000030653">
    <property type="component" value="Unassembled WGS sequence"/>
</dbReference>
<evidence type="ECO:0000313" key="5">
    <source>
        <dbReference type="Proteomes" id="UP000030653"/>
    </source>
</evidence>
<gene>
    <name evidence="4" type="ORF">DACRYDRAFT_96499</name>
</gene>
<dbReference type="GO" id="GO:0008270">
    <property type="term" value="F:zinc ion binding"/>
    <property type="evidence" value="ECO:0007669"/>
    <property type="project" value="UniProtKB-KW"/>
</dbReference>
<feature type="domain" description="C3H1-type" evidence="3">
    <location>
        <begin position="204"/>
        <end position="231"/>
    </location>
</feature>
<dbReference type="InterPro" id="IPR019607">
    <property type="entry name" value="Putative_zinc-finger_domain"/>
</dbReference>
<sequence length="285" mass="31268">MARLEEKARKEALAKSAASSGRSTPMVPESVGSDIASPALLTPSASHEDHPRRVLSSADGVERYPSAVIDEDVQMKDDSLTDALNHQSGDRGNVQHDEINRLTVVIEANQGPESESGEKGVMEFLDTSTVDQTTEHGEQQKPEHTYRFFKPFVSIFDEYPLLRSHDPPALPPTDIQANHDISSSRVMQFGLLKKEAISKASNLNPSARLCQFETNGGRCRDDACPDVHAKDWRVSESALAGHLASLYPSVPLHRFEQTVGKLRLDDPFAPISTVAKLTLTAHHLT</sequence>
<dbReference type="RefSeq" id="XP_040625700.1">
    <property type="nucleotide sequence ID" value="XM_040777378.1"/>
</dbReference>
<protein>
    <recommendedName>
        <fullName evidence="3">C3H1-type domain-containing protein</fullName>
    </recommendedName>
</protein>
<name>M5G4X4_DACPD</name>
<dbReference type="AlphaFoldDB" id="M5G4X4"/>
<reference evidence="4 5" key="1">
    <citation type="journal article" date="2012" name="Science">
        <title>The Paleozoic origin of enzymatic lignin decomposition reconstructed from 31 fungal genomes.</title>
        <authorList>
            <person name="Floudas D."/>
            <person name="Binder M."/>
            <person name="Riley R."/>
            <person name="Barry K."/>
            <person name="Blanchette R.A."/>
            <person name="Henrissat B."/>
            <person name="Martinez A.T."/>
            <person name="Otillar R."/>
            <person name="Spatafora J.W."/>
            <person name="Yadav J.S."/>
            <person name="Aerts A."/>
            <person name="Benoit I."/>
            <person name="Boyd A."/>
            <person name="Carlson A."/>
            <person name="Copeland A."/>
            <person name="Coutinho P.M."/>
            <person name="de Vries R.P."/>
            <person name="Ferreira P."/>
            <person name="Findley K."/>
            <person name="Foster B."/>
            <person name="Gaskell J."/>
            <person name="Glotzer D."/>
            <person name="Gorecki P."/>
            <person name="Heitman J."/>
            <person name="Hesse C."/>
            <person name="Hori C."/>
            <person name="Igarashi K."/>
            <person name="Jurgens J.A."/>
            <person name="Kallen N."/>
            <person name="Kersten P."/>
            <person name="Kohler A."/>
            <person name="Kuees U."/>
            <person name="Kumar T.K.A."/>
            <person name="Kuo A."/>
            <person name="LaButti K."/>
            <person name="Larrondo L.F."/>
            <person name="Lindquist E."/>
            <person name="Ling A."/>
            <person name="Lombard V."/>
            <person name="Lucas S."/>
            <person name="Lundell T."/>
            <person name="Martin R."/>
            <person name="McLaughlin D.J."/>
            <person name="Morgenstern I."/>
            <person name="Morin E."/>
            <person name="Murat C."/>
            <person name="Nagy L.G."/>
            <person name="Nolan M."/>
            <person name="Ohm R.A."/>
            <person name="Patyshakuliyeva A."/>
            <person name="Rokas A."/>
            <person name="Ruiz-Duenas F.J."/>
            <person name="Sabat G."/>
            <person name="Salamov A."/>
            <person name="Samejima M."/>
            <person name="Schmutz J."/>
            <person name="Slot J.C."/>
            <person name="St John F."/>
            <person name="Stenlid J."/>
            <person name="Sun H."/>
            <person name="Sun S."/>
            <person name="Syed K."/>
            <person name="Tsang A."/>
            <person name="Wiebenga A."/>
            <person name="Young D."/>
            <person name="Pisabarro A."/>
            <person name="Eastwood D.C."/>
            <person name="Martin F."/>
            <person name="Cullen D."/>
            <person name="Grigoriev I.V."/>
            <person name="Hibbett D.S."/>
        </authorList>
    </citation>
    <scope>NUCLEOTIDE SEQUENCE [LARGE SCALE GENOMIC DNA]</scope>
    <source>
        <strain evidence="4 5">DJM-731 SS1</strain>
    </source>
</reference>
<dbReference type="Pfam" id="PF10650">
    <property type="entry name" value="zf-C3H1"/>
    <property type="match status" value="1"/>
</dbReference>
<keyword evidence="1" id="KW-0862">Zinc</keyword>
<dbReference type="GeneID" id="63692440"/>
<keyword evidence="5" id="KW-1185">Reference proteome</keyword>
<proteinExistence type="predicted"/>
<dbReference type="OrthoDB" id="1922977at2759"/>
<keyword evidence="1" id="KW-0863">Zinc-finger</keyword>
<keyword evidence="1" id="KW-0479">Metal-binding</keyword>